<dbReference type="Pfam" id="PF13527">
    <property type="entry name" value="Acetyltransf_9"/>
    <property type="match status" value="1"/>
</dbReference>
<keyword evidence="4" id="KW-1185">Reference proteome</keyword>
<gene>
    <name evidence="3" type="ORF">GCM10009020_25950</name>
</gene>
<dbReference type="InterPro" id="IPR016181">
    <property type="entry name" value="Acyl_CoA_acyltransferase"/>
</dbReference>
<protein>
    <recommendedName>
        <fullName evidence="2">N-acetyltransferase domain-containing protein</fullName>
    </recommendedName>
</protein>
<accession>A0AAV3TC56</accession>
<dbReference type="SUPFAM" id="SSF55729">
    <property type="entry name" value="Acyl-CoA N-acyltransferases (Nat)"/>
    <property type="match status" value="1"/>
</dbReference>
<dbReference type="Gene3D" id="3.40.630.30">
    <property type="match status" value="1"/>
</dbReference>
<feature type="domain" description="N-acetyltransferase" evidence="2">
    <location>
        <begin position="43"/>
        <end position="195"/>
    </location>
</feature>
<sequence>MSKPTTSDSGSEPTASSEQATRGRAGHSTRTTGRSDATASDGYVVRPYRPSDREQFLELYETVFGKSRTAEWFSWRYGGPYADRPRMFVAERNGELVGAEPFISFSMRAGDGTTLAIQPADAMVHPDHRRNGLLTRMTEQALEYFGGREPSFVFNFPNEAAKGAYLKLGWVEVGTVATAYRVHNPSTFFEAFGGRGDGVAGSAADAVVDSAADAGASAFNRLRDAVAATDPEDAASSIGVRRHDGVPADRLASLYESAIPDRIHTPRTEAFLDWRYANPNWDVRTYTAERDGDPDAAIVTVVERSGDMTCLKLLDAFPLVGQNDRSDAFDALVAAAVRDHADADVVAAAEDTLPSSALDAHGFYRDDRRPLSLFSSLTTVVARPLELRDPSSWTVGDRHLPERRDWRLPFAEQDCSSM</sequence>
<dbReference type="Proteomes" id="UP001500420">
    <property type="component" value="Unassembled WGS sequence"/>
</dbReference>
<dbReference type="CDD" id="cd04301">
    <property type="entry name" value="NAT_SF"/>
    <property type="match status" value="1"/>
</dbReference>
<evidence type="ECO:0000313" key="4">
    <source>
        <dbReference type="Proteomes" id="UP001500420"/>
    </source>
</evidence>
<feature type="compositionally biased region" description="Polar residues" evidence="1">
    <location>
        <begin position="28"/>
        <end position="38"/>
    </location>
</feature>
<dbReference type="AlphaFoldDB" id="A0AAV3TC56"/>
<organism evidence="3 4">
    <name type="scientific">Natronoarchaeum mannanilyticum</name>
    <dbReference type="NCBI Taxonomy" id="926360"/>
    <lineage>
        <taxon>Archaea</taxon>
        <taxon>Methanobacteriati</taxon>
        <taxon>Methanobacteriota</taxon>
        <taxon>Stenosarchaea group</taxon>
        <taxon>Halobacteria</taxon>
        <taxon>Halobacteriales</taxon>
        <taxon>Natronoarchaeaceae</taxon>
    </lineage>
</organism>
<name>A0AAV3TC56_9EURY</name>
<feature type="region of interest" description="Disordered" evidence="1">
    <location>
        <begin position="1"/>
        <end position="45"/>
    </location>
</feature>
<dbReference type="InterPro" id="IPR000182">
    <property type="entry name" value="GNAT_dom"/>
</dbReference>
<dbReference type="EMBL" id="BAAADV010000007">
    <property type="protein sequence ID" value="GAA0676924.1"/>
    <property type="molecule type" value="Genomic_DNA"/>
</dbReference>
<dbReference type="RefSeq" id="WP_343774471.1">
    <property type="nucleotide sequence ID" value="NZ_BAAADV010000007.1"/>
</dbReference>
<comment type="caution">
    <text evidence="3">The sequence shown here is derived from an EMBL/GenBank/DDBJ whole genome shotgun (WGS) entry which is preliminary data.</text>
</comment>
<dbReference type="GO" id="GO:0016747">
    <property type="term" value="F:acyltransferase activity, transferring groups other than amino-acyl groups"/>
    <property type="evidence" value="ECO:0007669"/>
    <property type="project" value="InterPro"/>
</dbReference>
<evidence type="ECO:0000256" key="1">
    <source>
        <dbReference type="SAM" id="MobiDB-lite"/>
    </source>
</evidence>
<evidence type="ECO:0000313" key="3">
    <source>
        <dbReference type="EMBL" id="GAA0676924.1"/>
    </source>
</evidence>
<dbReference type="PROSITE" id="PS51186">
    <property type="entry name" value="GNAT"/>
    <property type="match status" value="1"/>
</dbReference>
<feature type="compositionally biased region" description="Polar residues" evidence="1">
    <location>
        <begin position="1"/>
        <end position="20"/>
    </location>
</feature>
<reference evidence="3 4" key="1">
    <citation type="journal article" date="2019" name="Int. J. Syst. Evol. Microbiol.">
        <title>The Global Catalogue of Microorganisms (GCM) 10K type strain sequencing project: providing services to taxonomists for standard genome sequencing and annotation.</title>
        <authorList>
            <consortium name="The Broad Institute Genomics Platform"/>
            <consortium name="The Broad Institute Genome Sequencing Center for Infectious Disease"/>
            <person name="Wu L."/>
            <person name="Ma J."/>
        </authorList>
    </citation>
    <scope>NUCLEOTIDE SEQUENCE [LARGE SCALE GENOMIC DNA]</scope>
    <source>
        <strain evidence="3 4">JCM 16328</strain>
    </source>
</reference>
<evidence type="ECO:0000259" key="2">
    <source>
        <dbReference type="PROSITE" id="PS51186"/>
    </source>
</evidence>
<proteinExistence type="predicted"/>